<sequence>MPPKTIVLSFILLCWIGNTFARQRNTVILPKGTLFLRINPLGLIDPIDQNISTGAEYRFHQKWSAAVDAAWIFHSSNLQNQQSSNGFIVRPAVRKYFSRQLNHYVEAEFHYKYLASPMEDWVGRNVVNGIPAYEEYRKFRYIKEVAGLQVKLGVQECLVQKKWLWIELYVGFGVRKKWQRAQLPPGSSYTFLRRMFNEDPNQSNTIFPAFPGGVRLLFKIK</sequence>
<proteinExistence type="predicted"/>
<organism evidence="1 2">
    <name type="scientific">Paraflavitalea soli</name>
    <dbReference type="NCBI Taxonomy" id="2315862"/>
    <lineage>
        <taxon>Bacteria</taxon>
        <taxon>Pseudomonadati</taxon>
        <taxon>Bacteroidota</taxon>
        <taxon>Chitinophagia</taxon>
        <taxon>Chitinophagales</taxon>
        <taxon>Chitinophagaceae</taxon>
        <taxon>Paraflavitalea</taxon>
    </lineage>
</organism>
<evidence type="ECO:0000313" key="2">
    <source>
        <dbReference type="Proteomes" id="UP000263900"/>
    </source>
</evidence>
<dbReference type="EMBL" id="CP032157">
    <property type="protein sequence ID" value="AXY76280.1"/>
    <property type="molecule type" value="Genomic_DNA"/>
</dbReference>
<dbReference type="OrthoDB" id="665795at2"/>
<dbReference type="KEGG" id="pseg:D3H65_20795"/>
<dbReference type="Proteomes" id="UP000263900">
    <property type="component" value="Chromosome"/>
</dbReference>
<gene>
    <name evidence="1" type="ORF">D3H65_20795</name>
</gene>
<dbReference type="AlphaFoldDB" id="A0A3B7MTA3"/>
<evidence type="ECO:0000313" key="1">
    <source>
        <dbReference type="EMBL" id="AXY76280.1"/>
    </source>
</evidence>
<dbReference type="RefSeq" id="WP_119052158.1">
    <property type="nucleotide sequence ID" value="NZ_CP032157.1"/>
</dbReference>
<accession>A0A3B7MTA3</accession>
<name>A0A3B7MTA3_9BACT</name>
<protein>
    <submittedName>
        <fullName evidence="1">DUF3575 domain-containing protein</fullName>
    </submittedName>
</protein>
<reference evidence="1 2" key="1">
    <citation type="submission" date="2018-09" db="EMBL/GenBank/DDBJ databases">
        <title>Genome sequencing of strain 6GH32-13.</title>
        <authorList>
            <person name="Weon H.-Y."/>
            <person name="Heo J."/>
            <person name="Kwon S.-W."/>
        </authorList>
    </citation>
    <scope>NUCLEOTIDE SEQUENCE [LARGE SCALE GENOMIC DNA]</scope>
    <source>
        <strain evidence="1 2">5GH32-13</strain>
    </source>
</reference>
<keyword evidence="2" id="KW-1185">Reference proteome</keyword>